<evidence type="ECO:0000256" key="13">
    <source>
        <dbReference type="ARBA" id="ARBA00045229"/>
    </source>
</evidence>
<evidence type="ECO:0000256" key="5">
    <source>
        <dbReference type="ARBA" id="ARBA00022741"/>
    </source>
</evidence>
<dbReference type="Gene3D" id="3.40.50.300">
    <property type="entry name" value="P-loop containing nucleotide triphosphate hydrolases"/>
    <property type="match status" value="1"/>
</dbReference>
<keyword evidence="5 16" id="KW-0547">Nucleotide-binding</keyword>
<feature type="binding site" evidence="16">
    <location>
        <position position="321"/>
    </location>
    <ligand>
        <name>GTP</name>
        <dbReference type="ChEBI" id="CHEBI:37565"/>
    </ligand>
</feature>
<dbReference type="GO" id="GO:0046872">
    <property type="term" value="F:metal ion binding"/>
    <property type="evidence" value="ECO:0007669"/>
    <property type="project" value="UniProtKB-KW"/>
</dbReference>
<keyword evidence="7 17" id="KW-0460">Magnesium</keyword>
<dbReference type="GO" id="GO:0031821">
    <property type="term" value="F:G protein-coupled serotonin receptor binding"/>
    <property type="evidence" value="ECO:0007669"/>
    <property type="project" value="TreeGrafter"/>
</dbReference>
<feature type="binding site" evidence="17">
    <location>
        <position position="47"/>
    </location>
    <ligand>
        <name>Mg(2+)</name>
        <dbReference type="ChEBI" id="CHEBI:18420"/>
    </ligand>
</feature>
<feature type="binding site" evidence="16">
    <location>
        <begin position="265"/>
        <end position="268"/>
    </location>
    <ligand>
        <name>GTP</name>
        <dbReference type="ChEBI" id="CHEBI:37565"/>
    </ligand>
</feature>
<dbReference type="RefSeq" id="XP_011358478.1">
    <property type="nucleotide sequence ID" value="XM_011360176.2"/>
</dbReference>
<dbReference type="PRINTS" id="PR00318">
    <property type="entry name" value="GPROTEINA"/>
</dbReference>
<dbReference type="GeneID" id="105292074"/>
<feature type="binding site" evidence="16">
    <location>
        <begin position="176"/>
        <end position="182"/>
    </location>
    <ligand>
        <name>GTP</name>
        <dbReference type="ChEBI" id="CHEBI:37565"/>
    </ligand>
</feature>
<dbReference type="GO" id="GO:0007188">
    <property type="term" value="P:adenylate cyclase-modulating G protein-coupled receptor signaling pathway"/>
    <property type="evidence" value="ECO:0007669"/>
    <property type="project" value="InterPro"/>
</dbReference>
<dbReference type="GO" id="GO:0005737">
    <property type="term" value="C:cytoplasm"/>
    <property type="evidence" value="ECO:0007669"/>
    <property type="project" value="TreeGrafter"/>
</dbReference>
<gene>
    <name evidence="19" type="primary">GNAO1</name>
</gene>
<feature type="binding site" evidence="17">
    <location>
        <position position="182"/>
    </location>
    <ligand>
        <name>Mg(2+)</name>
        <dbReference type="ChEBI" id="CHEBI:18420"/>
    </ligand>
</feature>
<dbReference type="GO" id="GO:0007212">
    <property type="term" value="P:G protein-coupled dopamine receptor signaling pathway"/>
    <property type="evidence" value="ECO:0007669"/>
    <property type="project" value="TreeGrafter"/>
</dbReference>
<dbReference type="PROSITE" id="PS51882">
    <property type="entry name" value="G_ALPHA"/>
    <property type="match status" value="1"/>
</dbReference>
<keyword evidence="4 17" id="KW-0479">Metal-binding</keyword>
<dbReference type="Gene3D" id="1.10.400.10">
    <property type="entry name" value="GI Alpha 1, domain 2-like"/>
    <property type="match status" value="1"/>
</dbReference>
<evidence type="ECO:0000256" key="3">
    <source>
        <dbReference type="ARBA" id="ARBA00022707"/>
    </source>
</evidence>
<evidence type="ECO:0000256" key="4">
    <source>
        <dbReference type="ARBA" id="ARBA00022723"/>
    </source>
</evidence>
<comment type="subcellular location">
    <subcellularLocation>
        <location evidence="1">Membrane</location>
        <topology evidence="1">Lipid-anchor</topology>
    </subcellularLocation>
</comment>
<dbReference type="PANTHER" id="PTHR10218:SF363">
    <property type="entry name" value="G PROTEIN SUBUNIT ALPHA O1"/>
    <property type="match status" value="1"/>
</dbReference>
<comment type="function">
    <text evidence="13">Guanine nucleotide-binding proteins (G proteins) function as transducers downstream of G protein-coupled receptors (GPCRs) in numerous signaling cascades. The alpha chain contains the guanine nucleotide binding site and alternates between an active, GTP-bound state and an inactive, GDP-bound state. Signaling by an activated GPCR promotes GDP release and GTP binding. The alpha subunit has a low GTPase activity that converts bound GTP to GDP, thereby terminating the signal. Both GDP release and GTP hydrolysis are modulated by numerous regulatory proteins. Signaling is mediated via effector proteins, such as adenylate cyclase. Inhibits adenylate cyclase activity, leading to decreased intracellular cAMP levels.</text>
</comment>
<dbReference type="FunFam" id="3.40.50.300:FF:003559">
    <property type="entry name" value="Guanine nucleotide-binding protein G(i) subunit alpha-1"/>
    <property type="match status" value="1"/>
</dbReference>
<dbReference type="InterPro" id="IPR001408">
    <property type="entry name" value="Gprotein_alpha_I"/>
</dbReference>
<evidence type="ECO:0000256" key="16">
    <source>
        <dbReference type="PIRSR" id="PIRSR601019-1"/>
    </source>
</evidence>
<evidence type="ECO:0000256" key="8">
    <source>
        <dbReference type="ARBA" id="ARBA00023134"/>
    </source>
</evidence>
<dbReference type="SUPFAM" id="SSF52540">
    <property type="entry name" value="P-loop containing nucleoside triphosphate hydrolases"/>
    <property type="match status" value="1"/>
</dbReference>
<keyword evidence="8 16" id="KW-0342">GTP-binding</keyword>
<accession>A0A6P3QIA1</accession>
<comment type="similarity">
    <text evidence="2">Belongs to the G-alpha family. G(i/o/t/z) subfamily.</text>
</comment>
<dbReference type="SUPFAM" id="SSF47895">
    <property type="entry name" value="Transducin (alpha subunit), insertion domain"/>
    <property type="match status" value="1"/>
</dbReference>
<dbReference type="GO" id="GO:0005525">
    <property type="term" value="F:GTP binding"/>
    <property type="evidence" value="ECO:0007669"/>
    <property type="project" value="UniProtKB-KW"/>
</dbReference>
<reference evidence="19" key="1">
    <citation type="submission" date="2025-08" db="UniProtKB">
        <authorList>
            <consortium name="RefSeq"/>
        </authorList>
    </citation>
    <scope>IDENTIFICATION</scope>
    <source>
        <tissue evidence="19">Kidney</tissue>
    </source>
</reference>
<evidence type="ECO:0000256" key="2">
    <source>
        <dbReference type="ARBA" id="ARBA00006628"/>
    </source>
</evidence>
<dbReference type="Pfam" id="PF00503">
    <property type="entry name" value="G-alpha"/>
    <property type="match status" value="1"/>
</dbReference>
<organism evidence="18 19">
    <name type="scientific">Pteropus vampyrus</name>
    <name type="common">Large flying fox</name>
    <dbReference type="NCBI Taxonomy" id="132908"/>
    <lineage>
        <taxon>Eukaryota</taxon>
        <taxon>Metazoa</taxon>
        <taxon>Chordata</taxon>
        <taxon>Craniata</taxon>
        <taxon>Vertebrata</taxon>
        <taxon>Euteleostomi</taxon>
        <taxon>Mammalia</taxon>
        <taxon>Eutheria</taxon>
        <taxon>Laurasiatheria</taxon>
        <taxon>Chiroptera</taxon>
        <taxon>Yinpterochiroptera</taxon>
        <taxon>Pteropodoidea</taxon>
        <taxon>Pteropodidae</taxon>
        <taxon>Pteropodinae</taxon>
        <taxon>Pteropus</taxon>
    </lineage>
</organism>
<dbReference type="GO" id="GO:0051430">
    <property type="term" value="F:corticotropin-releasing hormone receptor 1 binding"/>
    <property type="evidence" value="ECO:0007669"/>
    <property type="project" value="TreeGrafter"/>
</dbReference>
<dbReference type="OrthoDB" id="5817230at2759"/>
<dbReference type="PANTHER" id="PTHR10218">
    <property type="entry name" value="GTP-BINDING PROTEIN ALPHA SUBUNIT"/>
    <property type="match status" value="1"/>
</dbReference>
<dbReference type="CDD" id="cd00066">
    <property type="entry name" value="G-alpha"/>
    <property type="match status" value="1"/>
</dbReference>
<keyword evidence="6" id="KW-0378">Hydrolase</keyword>
<feature type="binding site" evidence="16">
    <location>
        <begin position="151"/>
        <end position="152"/>
    </location>
    <ligand>
        <name>GTP</name>
        <dbReference type="ChEBI" id="CHEBI:37565"/>
    </ligand>
</feature>
<dbReference type="CTD" id="2775"/>
<dbReference type="FunFam" id="3.40.50.300:FF:002307">
    <property type="entry name" value="Guanine nucleotide-binding protein G(k) subunit alpha"/>
    <property type="match status" value="1"/>
</dbReference>
<evidence type="ECO:0000256" key="6">
    <source>
        <dbReference type="ARBA" id="ARBA00022801"/>
    </source>
</evidence>
<dbReference type="InterPro" id="IPR011025">
    <property type="entry name" value="GproteinA_insert"/>
</dbReference>
<dbReference type="GO" id="GO:0005834">
    <property type="term" value="C:heterotrimeric G-protein complex"/>
    <property type="evidence" value="ECO:0007669"/>
    <property type="project" value="TreeGrafter"/>
</dbReference>
<keyword evidence="3" id="KW-0519">Myristate</keyword>
<comment type="catalytic activity">
    <reaction evidence="14">
        <text>GTP + H2O = GDP + phosphate + H(+)</text>
        <dbReference type="Rhea" id="RHEA:19669"/>
        <dbReference type="ChEBI" id="CHEBI:15377"/>
        <dbReference type="ChEBI" id="CHEBI:15378"/>
        <dbReference type="ChEBI" id="CHEBI:37565"/>
        <dbReference type="ChEBI" id="CHEBI:43474"/>
        <dbReference type="ChEBI" id="CHEBI:58189"/>
    </reaction>
    <physiologicalReaction direction="left-to-right" evidence="14">
        <dbReference type="Rhea" id="RHEA:19670"/>
    </physiologicalReaction>
</comment>
<evidence type="ECO:0000256" key="1">
    <source>
        <dbReference type="ARBA" id="ARBA00004635"/>
    </source>
</evidence>
<dbReference type="PRINTS" id="PR00441">
    <property type="entry name" value="GPROTEINAI"/>
</dbReference>
<dbReference type="InterPro" id="IPR001019">
    <property type="entry name" value="Gprotein_alpha_su"/>
</dbReference>
<protein>
    <recommendedName>
        <fullName evidence="12">Guanine nucleotide-binding protein G(o) subunit alpha</fullName>
    </recommendedName>
</protein>
<keyword evidence="10" id="KW-0807">Transducer</keyword>
<feature type="binding site" evidence="16">
    <location>
        <begin position="43"/>
        <end position="48"/>
    </location>
    <ligand>
        <name>GTP</name>
        <dbReference type="ChEBI" id="CHEBI:37565"/>
    </ligand>
</feature>
<dbReference type="Proteomes" id="UP000515202">
    <property type="component" value="Unplaced"/>
</dbReference>
<keyword evidence="18" id="KW-1185">Reference proteome</keyword>
<evidence type="ECO:0000256" key="14">
    <source>
        <dbReference type="ARBA" id="ARBA00049117"/>
    </source>
</evidence>
<keyword evidence="11" id="KW-0449">Lipoprotein</keyword>
<sequence>MGCTLSAEERAALERSKAIEKNLKEDGISAAKDVKLLLLGAGESGKSTIVKQMKIIHEDGFSGEDVKQYKPVVYSNTIQSLAAIVRAMDTLGIEYGDKERKADAKMVCDVVSRMEDTEPFSPELLSAMMRLWGDSGIQECFNRSREYQLNDSAKYYLDSLDRIGATDYQPTEQDILRTRVKTTGIVETHFTFKNLHFRQLDTRRDLCRHWASACHDFTATVTTAYRALTCQSKDKTNRMHESLKLFDSICNNKWFTDTSIILFLNKKDIFEEKIEKSPLTLCFPEYTGPSAFTEAVAYIQAQYESKNKSAHKEIYTHVTCATDTNNIQFVFDAVTDVIIAKNLRGCGLY</sequence>
<name>A0A6P3QIA1_PTEVA</name>
<dbReference type="SMART" id="SM00275">
    <property type="entry name" value="G_alpha"/>
    <property type="match status" value="1"/>
</dbReference>
<proteinExistence type="inferred from homology"/>
<evidence type="ECO:0000256" key="15">
    <source>
        <dbReference type="ARBA" id="ARBA00050015"/>
    </source>
</evidence>
<evidence type="ECO:0000256" key="9">
    <source>
        <dbReference type="ARBA" id="ARBA00023139"/>
    </source>
</evidence>
<dbReference type="GO" id="GO:0003924">
    <property type="term" value="F:GTPase activity"/>
    <property type="evidence" value="ECO:0007669"/>
    <property type="project" value="InterPro"/>
</dbReference>
<evidence type="ECO:0000256" key="12">
    <source>
        <dbReference type="ARBA" id="ARBA00040796"/>
    </source>
</evidence>
<dbReference type="GO" id="GO:0031852">
    <property type="term" value="F:mu-type opioid receptor binding"/>
    <property type="evidence" value="ECO:0007669"/>
    <property type="project" value="TreeGrafter"/>
</dbReference>
<comment type="subunit">
    <text evidence="15">G proteins are composed of 3 units; alpha, beta and gamma. The alpha chain contains the guanine nucleotide binding site. Forms a complex with GNB1 and GNG3. Interacts with RGS14. Interacts with RGS16. Interacts with RGS19. Interacts (when palmitoylated) with ADGRG3.</text>
</comment>
<dbReference type="GO" id="GO:0031683">
    <property type="term" value="F:G-protein beta/gamma-subunit complex binding"/>
    <property type="evidence" value="ECO:0007669"/>
    <property type="project" value="InterPro"/>
</dbReference>
<dbReference type="InterPro" id="IPR027417">
    <property type="entry name" value="P-loop_NTPase"/>
</dbReference>
<evidence type="ECO:0000256" key="17">
    <source>
        <dbReference type="PIRSR" id="PIRSR601019-2"/>
    </source>
</evidence>
<keyword evidence="9" id="KW-0564">Palmitate</keyword>
<dbReference type="FunFam" id="1.10.400.10:FF:000020">
    <property type="entry name" value="Guanine nucleotide-binding protein G(o) subunit alpha"/>
    <property type="match status" value="1"/>
</dbReference>
<evidence type="ECO:0000256" key="11">
    <source>
        <dbReference type="ARBA" id="ARBA00023288"/>
    </source>
</evidence>
<evidence type="ECO:0000313" key="19">
    <source>
        <dbReference type="RefSeq" id="XP_011358478.1"/>
    </source>
</evidence>
<evidence type="ECO:0000313" key="18">
    <source>
        <dbReference type="Proteomes" id="UP000515202"/>
    </source>
</evidence>
<evidence type="ECO:0000256" key="7">
    <source>
        <dbReference type="ARBA" id="ARBA00022842"/>
    </source>
</evidence>
<dbReference type="KEGG" id="pvp:105292074"/>
<evidence type="ECO:0000256" key="10">
    <source>
        <dbReference type="ARBA" id="ARBA00023224"/>
    </source>
</evidence>
<dbReference type="AlphaFoldDB" id="A0A6P3QIA1"/>